<keyword evidence="2" id="KW-1185">Reference proteome</keyword>
<name>A0AA88Y3X9_PINIB</name>
<reference evidence="1" key="1">
    <citation type="submission" date="2019-08" db="EMBL/GenBank/DDBJ databases">
        <title>The improved chromosome-level genome for the pearl oyster Pinctada fucata martensii using PacBio sequencing and Hi-C.</title>
        <authorList>
            <person name="Zheng Z."/>
        </authorList>
    </citation>
    <scope>NUCLEOTIDE SEQUENCE</scope>
    <source>
        <strain evidence="1">ZZ-2019</strain>
        <tissue evidence="1">Adductor muscle</tissue>
    </source>
</reference>
<evidence type="ECO:0000313" key="2">
    <source>
        <dbReference type="Proteomes" id="UP001186944"/>
    </source>
</evidence>
<proteinExistence type="predicted"/>
<dbReference type="Proteomes" id="UP001186944">
    <property type="component" value="Unassembled WGS sequence"/>
</dbReference>
<comment type="caution">
    <text evidence="1">The sequence shown here is derived from an EMBL/GenBank/DDBJ whole genome shotgun (WGS) entry which is preliminary data.</text>
</comment>
<dbReference type="AlphaFoldDB" id="A0AA88Y3X9"/>
<gene>
    <name evidence="1" type="ORF">FSP39_018230</name>
</gene>
<organism evidence="1 2">
    <name type="scientific">Pinctada imbricata</name>
    <name type="common">Atlantic pearl-oyster</name>
    <name type="synonym">Pinctada martensii</name>
    <dbReference type="NCBI Taxonomy" id="66713"/>
    <lineage>
        <taxon>Eukaryota</taxon>
        <taxon>Metazoa</taxon>
        <taxon>Spiralia</taxon>
        <taxon>Lophotrochozoa</taxon>
        <taxon>Mollusca</taxon>
        <taxon>Bivalvia</taxon>
        <taxon>Autobranchia</taxon>
        <taxon>Pteriomorphia</taxon>
        <taxon>Pterioida</taxon>
        <taxon>Pterioidea</taxon>
        <taxon>Pteriidae</taxon>
        <taxon>Pinctada</taxon>
    </lineage>
</organism>
<sequence length="97" mass="11485">MDQRIYSLHVDLRVTLATDWIVGGDADRFRMESRRYLKTPAQMMYNTPEQIFDELERIGLLGPGNYNVLRELTRNLHVEIQDIISEFERKMGINQQN</sequence>
<protein>
    <submittedName>
        <fullName evidence="1">Uncharacterized protein</fullName>
    </submittedName>
</protein>
<evidence type="ECO:0000313" key="1">
    <source>
        <dbReference type="EMBL" id="KAK3093620.1"/>
    </source>
</evidence>
<accession>A0AA88Y3X9</accession>
<dbReference type="EMBL" id="VSWD01000009">
    <property type="protein sequence ID" value="KAK3093620.1"/>
    <property type="molecule type" value="Genomic_DNA"/>
</dbReference>